<dbReference type="SUPFAM" id="SSF46565">
    <property type="entry name" value="Chaperone J-domain"/>
    <property type="match status" value="1"/>
</dbReference>
<dbReference type="Gene3D" id="1.10.287.110">
    <property type="entry name" value="DnaJ domain"/>
    <property type="match status" value="1"/>
</dbReference>
<dbReference type="PANTHER" id="PTHR43888">
    <property type="entry name" value="DNAJ-LIKE-2, ISOFORM A-RELATED"/>
    <property type="match status" value="1"/>
</dbReference>
<feature type="domain" description="J" evidence="1">
    <location>
        <begin position="1"/>
        <end position="43"/>
    </location>
</feature>
<feature type="non-terminal residue" evidence="2">
    <location>
        <position position="129"/>
    </location>
</feature>
<organism evidence="2">
    <name type="scientific">marine sediment metagenome</name>
    <dbReference type="NCBI Taxonomy" id="412755"/>
    <lineage>
        <taxon>unclassified sequences</taxon>
        <taxon>metagenomes</taxon>
        <taxon>ecological metagenomes</taxon>
    </lineage>
</organism>
<dbReference type="PROSITE" id="PS00636">
    <property type="entry name" value="DNAJ_1"/>
    <property type="match status" value="1"/>
</dbReference>
<dbReference type="Pfam" id="PF00226">
    <property type="entry name" value="DnaJ"/>
    <property type="match status" value="1"/>
</dbReference>
<dbReference type="GO" id="GO:0006457">
    <property type="term" value="P:protein folding"/>
    <property type="evidence" value="ECO:0007669"/>
    <property type="project" value="InterPro"/>
</dbReference>
<dbReference type="AlphaFoldDB" id="X1KEC7"/>
<accession>X1KEC7</accession>
<gene>
    <name evidence="2" type="ORF">S06H3_12018</name>
</gene>
<dbReference type="SUPFAM" id="SSF49493">
    <property type="entry name" value="HSP40/DnaJ peptide-binding domain"/>
    <property type="match status" value="1"/>
</dbReference>
<dbReference type="GO" id="GO:0030544">
    <property type="term" value="F:Hsp70 protein binding"/>
    <property type="evidence" value="ECO:0007669"/>
    <property type="project" value="InterPro"/>
</dbReference>
<dbReference type="InterPro" id="IPR001623">
    <property type="entry name" value="DnaJ_domain"/>
</dbReference>
<protein>
    <recommendedName>
        <fullName evidence="1">J domain-containing protein</fullName>
    </recommendedName>
</protein>
<dbReference type="PROSITE" id="PS50076">
    <property type="entry name" value="DNAJ_2"/>
    <property type="match status" value="1"/>
</dbReference>
<dbReference type="InterPro" id="IPR036869">
    <property type="entry name" value="J_dom_sf"/>
</dbReference>
<evidence type="ECO:0000259" key="1">
    <source>
        <dbReference type="PROSITE" id="PS50076"/>
    </source>
</evidence>
<dbReference type="CDD" id="cd06257">
    <property type="entry name" value="DnaJ"/>
    <property type="match status" value="1"/>
</dbReference>
<reference evidence="2" key="1">
    <citation type="journal article" date="2014" name="Front. Microbiol.">
        <title>High frequency of phylogenetically diverse reductive dehalogenase-homologous genes in deep subseafloor sedimentary metagenomes.</title>
        <authorList>
            <person name="Kawai M."/>
            <person name="Futagami T."/>
            <person name="Toyoda A."/>
            <person name="Takaki Y."/>
            <person name="Nishi S."/>
            <person name="Hori S."/>
            <person name="Arai W."/>
            <person name="Tsubouchi T."/>
            <person name="Morono Y."/>
            <person name="Uchiyama I."/>
            <person name="Ito T."/>
            <person name="Fujiyama A."/>
            <person name="Inagaki F."/>
            <person name="Takami H."/>
        </authorList>
    </citation>
    <scope>NUCLEOTIDE SEQUENCE</scope>
    <source>
        <strain evidence="2">Expedition CK06-06</strain>
    </source>
</reference>
<evidence type="ECO:0000313" key="2">
    <source>
        <dbReference type="EMBL" id="GAI04998.1"/>
    </source>
</evidence>
<dbReference type="EMBL" id="BARV01005905">
    <property type="protein sequence ID" value="GAI04998.1"/>
    <property type="molecule type" value="Genomic_DNA"/>
</dbReference>
<dbReference type="SMART" id="SM00271">
    <property type="entry name" value="DnaJ"/>
    <property type="match status" value="1"/>
</dbReference>
<dbReference type="InterPro" id="IPR018253">
    <property type="entry name" value="DnaJ_domain_CS"/>
</dbReference>
<proteinExistence type="predicted"/>
<dbReference type="InterPro" id="IPR044713">
    <property type="entry name" value="DNJA1/2-like"/>
</dbReference>
<dbReference type="PRINTS" id="PR00625">
    <property type="entry name" value="JDOMAIN"/>
</dbReference>
<name>X1KEC7_9ZZZZ</name>
<dbReference type="InterPro" id="IPR008971">
    <property type="entry name" value="HSP40/DnaJ_pept-bd"/>
</dbReference>
<dbReference type="GO" id="GO:0051082">
    <property type="term" value="F:unfolded protein binding"/>
    <property type="evidence" value="ECO:0007669"/>
    <property type="project" value="InterPro"/>
</dbReference>
<comment type="caution">
    <text evidence="2">The sequence shown here is derived from an EMBL/GenBank/DDBJ whole genome shotgun (WGS) entry which is preliminary data.</text>
</comment>
<dbReference type="Gene3D" id="2.60.260.20">
    <property type="entry name" value="Urease metallochaperone UreE, N-terminal domain"/>
    <property type="match status" value="1"/>
</dbReference>
<sequence length="129" mass="14907">MARRYHPDVNPGDKSAEAKFKQINEAYEVLSDKEKRQKYDQFGDQWQYAEQFAKAGWQQAPSWDFSQGGSSTTFHFVQGDLDSIFDDLLRGAGTRTVRQRVRPRRGQDIEHPVEVTLEEAYHGTNRIVS</sequence>